<dbReference type="InterPro" id="IPR045344">
    <property type="entry name" value="C-JID"/>
</dbReference>
<comment type="catalytic activity">
    <reaction evidence="6">
        <text>NAD(+) + H2O = ADP-D-ribose + nicotinamide + H(+)</text>
        <dbReference type="Rhea" id="RHEA:16301"/>
        <dbReference type="ChEBI" id="CHEBI:15377"/>
        <dbReference type="ChEBI" id="CHEBI:15378"/>
        <dbReference type="ChEBI" id="CHEBI:17154"/>
        <dbReference type="ChEBI" id="CHEBI:57540"/>
        <dbReference type="ChEBI" id="CHEBI:57967"/>
        <dbReference type="EC" id="3.2.2.6"/>
    </reaction>
    <physiologicalReaction direction="left-to-right" evidence="6">
        <dbReference type="Rhea" id="RHEA:16302"/>
    </physiologicalReaction>
</comment>
<keyword evidence="8" id="KW-1185">Reference proteome</keyword>
<dbReference type="EC" id="3.2.2.6" evidence="1"/>
<keyword evidence="4" id="KW-0378">Hydrolase</keyword>
<dbReference type="InterPro" id="IPR002182">
    <property type="entry name" value="NB-ARC"/>
</dbReference>
<evidence type="ECO:0000256" key="4">
    <source>
        <dbReference type="ARBA" id="ARBA00022801"/>
    </source>
</evidence>
<dbReference type="InterPro" id="IPR042197">
    <property type="entry name" value="Apaf_helical"/>
</dbReference>
<dbReference type="PRINTS" id="PR00364">
    <property type="entry name" value="DISEASERSIST"/>
</dbReference>
<dbReference type="InterPro" id="IPR058192">
    <property type="entry name" value="WHD_ROQ1-like"/>
</dbReference>
<evidence type="ECO:0000256" key="3">
    <source>
        <dbReference type="ARBA" id="ARBA00022737"/>
    </source>
</evidence>
<dbReference type="Pfam" id="PF20160">
    <property type="entry name" value="C-JID"/>
    <property type="match status" value="1"/>
</dbReference>
<evidence type="ECO:0000256" key="5">
    <source>
        <dbReference type="ARBA" id="ARBA00023027"/>
    </source>
</evidence>
<keyword evidence="5" id="KW-0520">NAD</keyword>
<dbReference type="GeneID" id="132804026"/>
<sequence>MATKTSSSSSSPSSWRKYDVIVSFRGEDTRLTFTDHLYKSLSHQGIYTYRDDKKLDGERIIVECKKELGLIVLPVFYHVEVEDVKEQTGEFGKAFAKHYKTDFQSEDEIRTVDKWREALTEVATSIEGWHIKERSETEVNEEIVKVVLKELNLTFSTSNNDLVGMTSRLEKMYSLLNISHLEVDLTVGIWGMGGIGKTTIAEHVKIEISNKYNACAFIPSVREEFEKNGIIHLQKLLCKYLLDHEGNIQHVEMERNVLRNRLGSRRVLIILDDVDELEQIEDLVGNAEQQHGWLGPGSRVIVTTRNSKAFKVNHPLDDFVNLSYNFVKYANGHPLALKVLGSFLFGADMDKWKATLNKFNELQIGNSIERNNGETTSKKNPEQKILPILQISFDGLDDDQKEIFLDIACFFKGEEEYLVKKILKGCGFHPRIDVELLIGKSLITMVGDKLWMHDLLQQFGQYIVHQEFPKEPGKRSRIWFHEDARNVLENNRGTEAVKGIFLGLPKNEELHLSVEPILKMKKLRLLKFQNVKFPECVGYLPNELRLLEWHAYPQKSMPSMSQLYLDGTAIKELPMSIEHLSSRSLLNLRDCKNLLKLPDELCSLTSLTTLNVSGCSHVAQLPENIGRLEQLKKFSASRTAISRAPPSIILLKSLKKPMFRRMLKNSNDQITVWTSDRGFTYIYYQDSENDGDFTTVEDMMDNIYNGEKTLRFKFMCTRIPEWCSQQNIGTSTRIQLPLENNDETWMGFAVFAVVRIQEDDFFHKDGKLEKAYFHFETDKGYLGNEDFVLDHHQIPRTGSYGVCIYVPQIEFAEQLNKAIFYLPMNLFDEKPWVGFCLYVLLTWSDNFSDSKSPLHLDLEWRVHGDDDNETHAIVATIPIKHKLILLNMPRVYVKAMLNQLRVVSAAFRMFIPDVEVEMCGIRLVNEQDVGNVIEMITDITLSSHHFMYDEIGSLEEYSSRQSNLVSQK</sequence>
<gene>
    <name evidence="9" type="primary">LOC132804026</name>
</gene>
<evidence type="ECO:0000256" key="2">
    <source>
        <dbReference type="ARBA" id="ARBA00022614"/>
    </source>
</evidence>
<dbReference type="Pfam" id="PF23282">
    <property type="entry name" value="WHD_ROQ1"/>
    <property type="match status" value="1"/>
</dbReference>
<feature type="domain" description="TIR" evidence="7">
    <location>
        <begin position="16"/>
        <end position="151"/>
    </location>
</feature>
<dbReference type="SMART" id="SM00255">
    <property type="entry name" value="TIR"/>
    <property type="match status" value="1"/>
</dbReference>
<dbReference type="InterPro" id="IPR044974">
    <property type="entry name" value="Disease_R_plants"/>
</dbReference>
<evidence type="ECO:0000256" key="1">
    <source>
        <dbReference type="ARBA" id="ARBA00011982"/>
    </source>
</evidence>
<dbReference type="Gene3D" id="1.10.8.430">
    <property type="entry name" value="Helical domain of apoptotic protease-activating factors"/>
    <property type="match status" value="1"/>
</dbReference>
<dbReference type="InterPro" id="IPR027417">
    <property type="entry name" value="P-loop_NTPase"/>
</dbReference>
<protein>
    <recommendedName>
        <fullName evidence="1">ADP-ribosyl cyclase/cyclic ADP-ribose hydrolase</fullName>
        <ecNumber evidence="1">3.2.2.6</ecNumber>
    </recommendedName>
</protein>
<evidence type="ECO:0000256" key="6">
    <source>
        <dbReference type="ARBA" id="ARBA00047304"/>
    </source>
</evidence>
<dbReference type="Pfam" id="PF01582">
    <property type="entry name" value="TIR"/>
    <property type="match status" value="1"/>
</dbReference>
<dbReference type="InterPro" id="IPR035897">
    <property type="entry name" value="Toll_tir_struct_dom_sf"/>
</dbReference>
<dbReference type="PROSITE" id="PS50104">
    <property type="entry name" value="TIR"/>
    <property type="match status" value="1"/>
</dbReference>
<dbReference type="Gene3D" id="3.40.50.300">
    <property type="entry name" value="P-loop containing nucleotide triphosphate hydrolases"/>
    <property type="match status" value="1"/>
</dbReference>
<dbReference type="RefSeq" id="XP_060673890.1">
    <property type="nucleotide sequence ID" value="XM_060817907.1"/>
</dbReference>
<keyword evidence="3" id="KW-0677">Repeat</keyword>
<keyword evidence="2" id="KW-0433">Leucine-rich repeat</keyword>
<evidence type="ECO:0000313" key="8">
    <source>
        <dbReference type="Proteomes" id="UP001652623"/>
    </source>
</evidence>
<dbReference type="InterPro" id="IPR000157">
    <property type="entry name" value="TIR_dom"/>
</dbReference>
<dbReference type="Gene3D" id="3.40.50.10140">
    <property type="entry name" value="Toll/interleukin-1 receptor homology (TIR) domain"/>
    <property type="match status" value="2"/>
</dbReference>
<accession>A0ABM4AAZ0</accession>
<proteinExistence type="predicted"/>
<dbReference type="InterPro" id="IPR032675">
    <property type="entry name" value="LRR_dom_sf"/>
</dbReference>
<reference evidence="9" key="1">
    <citation type="submission" date="2025-08" db="UniProtKB">
        <authorList>
            <consortium name="RefSeq"/>
        </authorList>
    </citation>
    <scope>IDENTIFICATION</scope>
    <source>
        <tissue evidence="9">Seedling</tissue>
    </source>
</reference>
<dbReference type="PANTHER" id="PTHR11017">
    <property type="entry name" value="LEUCINE-RICH REPEAT-CONTAINING PROTEIN"/>
    <property type="match status" value="1"/>
</dbReference>
<dbReference type="PANTHER" id="PTHR11017:SF559">
    <property type="entry name" value="DISEASE RESISTANCE PROTEIN CHL1"/>
    <property type="match status" value="1"/>
</dbReference>
<dbReference type="SUPFAM" id="SSF52200">
    <property type="entry name" value="Toll/Interleukin receptor TIR domain"/>
    <property type="match status" value="1"/>
</dbReference>
<dbReference type="Pfam" id="PF00931">
    <property type="entry name" value="NB-ARC"/>
    <property type="match status" value="1"/>
</dbReference>
<name>A0ABM4AAZ0_ZIZJJ</name>
<dbReference type="SUPFAM" id="SSF52540">
    <property type="entry name" value="P-loop containing nucleoside triphosphate hydrolases"/>
    <property type="match status" value="1"/>
</dbReference>
<evidence type="ECO:0000313" key="9">
    <source>
        <dbReference type="RefSeq" id="XP_060673890.1"/>
    </source>
</evidence>
<dbReference type="Gene3D" id="3.80.10.10">
    <property type="entry name" value="Ribonuclease Inhibitor"/>
    <property type="match status" value="1"/>
</dbReference>
<organism evidence="8 9">
    <name type="scientific">Ziziphus jujuba</name>
    <name type="common">Chinese jujube</name>
    <name type="synonym">Ziziphus sativa</name>
    <dbReference type="NCBI Taxonomy" id="326968"/>
    <lineage>
        <taxon>Eukaryota</taxon>
        <taxon>Viridiplantae</taxon>
        <taxon>Streptophyta</taxon>
        <taxon>Embryophyta</taxon>
        <taxon>Tracheophyta</taxon>
        <taxon>Spermatophyta</taxon>
        <taxon>Magnoliopsida</taxon>
        <taxon>eudicotyledons</taxon>
        <taxon>Gunneridae</taxon>
        <taxon>Pentapetalae</taxon>
        <taxon>rosids</taxon>
        <taxon>fabids</taxon>
        <taxon>Rosales</taxon>
        <taxon>Rhamnaceae</taxon>
        <taxon>Paliureae</taxon>
        <taxon>Ziziphus</taxon>
    </lineage>
</organism>
<evidence type="ECO:0000259" key="7">
    <source>
        <dbReference type="PROSITE" id="PS50104"/>
    </source>
</evidence>
<dbReference type="SUPFAM" id="SSF52058">
    <property type="entry name" value="L domain-like"/>
    <property type="match status" value="1"/>
</dbReference>
<dbReference type="Proteomes" id="UP001652623">
    <property type="component" value="Chromosome 6"/>
</dbReference>